<evidence type="ECO:0000256" key="4">
    <source>
        <dbReference type="PROSITE-ProRule" id="PRU00401"/>
    </source>
</evidence>
<dbReference type="GeneTree" id="ENSGT00940000157562"/>
<dbReference type="SMART" id="SM00707">
    <property type="entry name" value="RPEL"/>
    <property type="match status" value="3"/>
</dbReference>
<dbReference type="GO" id="GO:0030036">
    <property type="term" value="P:actin cytoskeleton organization"/>
    <property type="evidence" value="ECO:0007669"/>
    <property type="project" value="TreeGrafter"/>
</dbReference>
<proteinExistence type="inferred from homology"/>
<dbReference type="OMA" id="AESKACT"/>
<evidence type="ECO:0000256" key="5">
    <source>
        <dbReference type="RuleBase" id="RU301113"/>
    </source>
</evidence>
<dbReference type="InterPro" id="IPR004018">
    <property type="entry name" value="RPEL_repeat"/>
</dbReference>
<reference evidence="8" key="1">
    <citation type="journal article" date="2004" name="Nature">
        <title>Genome duplication in the teleost fish Tetraodon nigroviridis reveals the early vertebrate proto-karyotype.</title>
        <authorList>
            <person name="Jaillon O."/>
            <person name="Aury J.-M."/>
            <person name="Brunet F."/>
            <person name="Petit J.-L."/>
            <person name="Stange-Thomann N."/>
            <person name="Mauceli E."/>
            <person name="Bouneau L."/>
            <person name="Fischer C."/>
            <person name="Ozouf-Costaz C."/>
            <person name="Bernot A."/>
            <person name="Nicaud S."/>
            <person name="Jaffe D."/>
            <person name="Fisher S."/>
            <person name="Lutfalla G."/>
            <person name="Dossat C."/>
            <person name="Segurens B."/>
            <person name="Dasilva C."/>
            <person name="Salanoubat M."/>
            <person name="Levy M."/>
            <person name="Boudet N."/>
            <person name="Castellano S."/>
            <person name="Anthouard V."/>
            <person name="Jubin C."/>
            <person name="Castelli V."/>
            <person name="Katinka M."/>
            <person name="Vacherie B."/>
            <person name="Biemont C."/>
            <person name="Skalli Z."/>
            <person name="Cattolico L."/>
            <person name="Poulain J."/>
            <person name="De Berardinis V."/>
            <person name="Cruaud C."/>
            <person name="Duprat S."/>
            <person name="Brottier P."/>
            <person name="Coutanceau J.-P."/>
            <person name="Gouzy J."/>
            <person name="Parra G."/>
            <person name="Lardier G."/>
            <person name="Chapple C."/>
            <person name="McKernan K.J."/>
            <person name="McEwan P."/>
            <person name="Bosak S."/>
            <person name="Kellis M."/>
            <person name="Volff J.-N."/>
            <person name="Guigo R."/>
            <person name="Zody M.C."/>
            <person name="Mesirov J."/>
            <person name="Lindblad-Toh K."/>
            <person name="Birren B."/>
            <person name="Nusbaum C."/>
            <person name="Kahn D."/>
            <person name="Robinson-Rechavi M."/>
            <person name="Laudet V."/>
            <person name="Schachter V."/>
            <person name="Quetier F."/>
            <person name="Saurin W."/>
            <person name="Scarpelli C."/>
            <person name="Wincker P."/>
            <person name="Lander E.S."/>
            <person name="Weissenbach J."/>
            <person name="Roest Crollius H."/>
        </authorList>
    </citation>
    <scope>NUCLEOTIDE SEQUENCE [LARGE SCALE GENOMIC DNA]</scope>
</reference>
<evidence type="ECO:0000256" key="3">
    <source>
        <dbReference type="ARBA" id="ARBA00023203"/>
    </source>
</evidence>
<evidence type="ECO:0000256" key="6">
    <source>
        <dbReference type="SAM" id="MobiDB-lite"/>
    </source>
</evidence>
<dbReference type="Gene3D" id="6.10.140.2130">
    <property type="match status" value="3"/>
</dbReference>
<dbReference type="GO" id="GO:0003779">
    <property type="term" value="F:actin binding"/>
    <property type="evidence" value="ECO:0007669"/>
    <property type="project" value="UniProtKB-KW"/>
</dbReference>
<feature type="region of interest" description="Disordered" evidence="6">
    <location>
        <begin position="189"/>
        <end position="209"/>
    </location>
</feature>
<name>H3CPI8_TETNG</name>
<reference evidence="7" key="3">
    <citation type="submission" date="2025-09" db="UniProtKB">
        <authorList>
            <consortium name="Ensembl"/>
        </authorList>
    </citation>
    <scope>IDENTIFICATION</scope>
</reference>
<dbReference type="HOGENOM" id="CLU_015753_3_0_1"/>
<keyword evidence="8" id="KW-1185">Reference proteome</keyword>
<dbReference type="AlphaFoldDB" id="H3CPI8"/>
<evidence type="ECO:0000313" key="8">
    <source>
        <dbReference type="Proteomes" id="UP000007303"/>
    </source>
</evidence>
<feature type="repeat" description="RPEL" evidence="4">
    <location>
        <begin position="364"/>
        <end position="389"/>
    </location>
</feature>
<feature type="region of interest" description="Disordered" evidence="6">
    <location>
        <begin position="377"/>
        <end position="398"/>
    </location>
</feature>
<dbReference type="InParanoid" id="H3CPI8"/>
<dbReference type="PROSITE" id="PS51073">
    <property type="entry name" value="RPEL"/>
    <property type="match status" value="3"/>
</dbReference>
<protein>
    <recommendedName>
        <fullName evidence="5">Phosphatase and actin regulator</fullName>
    </recommendedName>
</protein>
<feature type="compositionally biased region" description="Low complexity" evidence="6">
    <location>
        <begin position="112"/>
        <end position="133"/>
    </location>
</feature>
<feature type="region of interest" description="Disordered" evidence="6">
    <location>
        <begin position="248"/>
        <end position="296"/>
    </location>
</feature>
<sequence length="484" mass="54948">DAMDQQRVLHSGCLISGGRTPPVRRNSKLASLGRIFKPWKWRKKKNEKLKPQPAAEKKAAARQKRDDLVRRNPGEMLTESDLACGGNSGDPDTPTQSDGEDREEEPLAPLASTSEDLSSDLETSSESQSTNEQPAVKTEQAEAKQEVAAAPPARRASTSTPSNLPVRLLTRLGSLDVLLSPGALPAPVKKSPATLPRNFTLPKDPHSSLLRGRISTPPISGSPHLGTLHPHLPPSCIIEELHRALATKHRQDSFQAKEGRSSLKRRLDGRLSRTSSTEKEPAGESEGKKESDENKENWRLDEYLSDQDSWNESVISGTLPRRMRKELLAVKLRNRPSKQELEDRNIFPVRSDQERQEIRQQIEMKLAKRLSQRPAVEELESRNILKQRNDQTEQEEKREIKQRLNRKLNQRPTVDELRERKILIRFSDYVEVAKAQDYDRRADKPWTRLSAADKAAIRKELNEFKSNEMEVHSSSKHLTRFHRP</sequence>
<evidence type="ECO:0000256" key="2">
    <source>
        <dbReference type="ARBA" id="ARBA00022737"/>
    </source>
</evidence>
<dbReference type="PANTHER" id="PTHR12751:SF7">
    <property type="entry name" value="PHOSPHATASE AND ACTIN REGULATOR 3"/>
    <property type="match status" value="1"/>
</dbReference>
<feature type="region of interest" description="Disordered" evidence="6">
    <location>
        <begin position="1"/>
        <end position="29"/>
    </location>
</feature>
<feature type="compositionally biased region" description="Basic and acidic residues" evidence="6">
    <location>
        <begin position="55"/>
        <end position="73"/>
    </location>
</feature>
<keyword evidence="3 5" id="KW-0009">Actin-binding</keyword>
<accession>H3CPI8</accession>
<dbReference type="Proteomes" id="UP000007303">
    <property type="component" value="Unassembled WGS sequence"/>
</dbReference>
<evidence type="ECO:0000256" key="1">
    <source>
        <dbReference type="ARBA" id="ARBA00009795"/>
    </source>
</evidence>
<reference evidence="7" key="2">
    <citation type="submission" date="2025-08" db="UniProtKB">
        <authorList>
            <consortium name="Ensembl"/>
        </authorList>
    </citation>
    <scope>IDENTIFICATION</scope>
</reference>
<comment type="similarity">
    <text evidence="1 5">Belongs to the phosphatase and actin regulator family.</text>
</comment>
<keyword evidence="2 5" id="KW-0677">Repeat</keyword>
<feature type="region of interest" description="Disordered" evidence="6">
    <location>
        <begin position="41"/>
        <end position="166"/>
    </location>
</feature>
<feature type="repeat" description="RPEL" evidence="4">
    <location>
        <begin position="402"/>
        <end position="427"/>
    </location>
</feature>
<dbReference type="PANTHER" id="PTHR12751">
    <property type="entry name" value="PHOSPHATASE AND ACTIN REGULATOR PHACTR"/>
    <property type="match status" value="1"/>
</dbReference>
<evidence type="ECO:0000313" key="7">
    <source>
        <dbReference type="Ensembl" id="ENSTNIP00000010171.1"/>
    </source>
</evidence>
<feature type="compositionally biased region" description="Low complexity" evidence="6">
    <location>
        <begin position="146"/>
        <end position="162"/>
    </location>
</feature>
<comment type="subunit">
    <text evidence="5">Binds PPP1CA and actin.</text>
</comment>
<feature type="repeat" description="RPEL" evidence="4">
    <location>
        <begin position="326"/>
        <end position="351"/>
    </location>
</feature>
<dbReference type="Pfam" id="PF02755">
    <property type="entry name" value="RPEL"/>
    <property type="match status" value="2"/>
</dbReference>
<dbReference type="Ensembl" id="ENSTNIT00000010352.1">
    <property type="protein sequence ID" value="ENSTNIP00000010171.1"/>
    <property type="gene ID" value="ENSTNIG00000007366.1"/>
</dbReference>
<dbReference type="GO" id="GO:0004864">
    <property type="term" value="F:protein phosphatase inhibitor activity"/>
    <property type="evidence" value="ECO:0007669"/>
    <property type="project" value="UniProtKB-UniRule"/>
</dbReference>
<organism evidence="7 8">
    <name type="scientific">Tetraodon nigroviridis</name>
    <name type="common">Spotted green pufferfish</name>
    <name type="synonym">Chelonodon nigroviridis</name>
    <dbReference type="NCBI Taxonomy" id="99883"/>
    <lineage>
        <taxon>Eukaryota</taxon>
        <taxon>Metazoa</taxon>
        <taxon>Chordata</taxon>
        <taxon>Craniata</taxon>
        <taxon>Vertebrata</taxon>
        <taxon>Euteleostomi</taxon>
        <taxon>Actinopterygii</taxon>
        <taxon>Neopterygii</taxon>
        <taxon>Teleostei</taxon>
        <taxon>Neoteleostei</taxon>
        <taxon>Acanthomorphata</taxon>
        <taxon>Eupercaria</taxon>
        <taxon>Tetraodontiformes</taxon>
        <taxon>Tetradontoidea</taxon>
        <taxon>Tetraodontidae</taxon>
        <taxon>Tetraodon</taxon>
    </lineage>
</organism>